<dbReference type="EC" id="3.6.4.13" evidence="11"/>
<dbReference type="CDD" id="cd00268">
    <property type="entry name" value="DEADc"/>
    <property type="match status" value="1"/>
</dbReference>
<feature type="short sequence motif" description="Q motif" evidence="6">
    <location>
        <begin position="3"/>
        <end position="31"/>
    </location>
</feature>
<dbReference type="Proteomes" id="UP001519287">
    <property type="component" value="Unassembled WGS sequence"/>
</dbReference>
<dbReference type="InterPro" id="IPR011545">
    <property type="entry name" value="DEAD/DEAH_box_helicase_dom"/>
</dbReference>
<dbReference type="PROSITE" id="PS51192">
    <property type="entry name" value="HELICASE_ATP_BIND_1"/>
    <property type="match status" value="1"/>
</dbReference>
<dbReference type="PROSITE" id="PS51195">
    <property type="entry name" value="Q_MOTIF"/>
    <property type="match status" value="1"/>
</dbReference>
<dbReference type="InterPro" id="IPR014014">
    <property type="entry name" value="RNA_helicase_DEAD_Q_motif"/>
</dbReference>
<evidence type="ECO:0000256" key="1">
    <source>
        <dbReference type="ARBA" id="ARBA00022741"/>
    </source>
</evidence>
<evidence type="ECO:0000256" key="4">
    <source>
        <dbReference type="ARBA" id="ARBA00022840"/>
    </source>
</evidence>
<evidence type="ECO:0000256" key="7">
    <source>
        <dbReference type="SAM" id="MobiDB-lite"/>
    </source>
</evidence>
<evidence type="ECO:0000256" key="6">
    <source>
        <dbReference type="PROSITE-ProRule" id="PRU00552"/>
    </source>
</evidence>
<dbReference type="EMBL" id="JAGGLB010000013">
    <property type="protein sequence ID" value="MBP1992446.1"/>
    <property type="molecule type" value="Genomic_DNA"/>
</dbReference>
<dbReference type="InterPro" id="IPR050079">
    <property type="entry name" value="DEAD_box_RNA_helicase"/>
</dbReference>
<organism evidence="11 12">
    <name type="scientific">Paenibacillus eucommiae</name>
    <dbReference type="NCBI Taxonomy" id="1355755"/>
    <lineage>
        <taxon>Bacteria</taxon>
        <taxon>Bacillati</taxon>
        <taxon>Bacillota</taxon>
        <taxon>Bacilli</taxon>
        <taxon>Bacillales</taxon>
        <taxon>Paenibacillaceae</taxon>
        <taxon>Paenibacillus</taxon>
    </lineage>
</organism>
<feature type="compositionally biased region" description="Gly residues" evidence="7">
    <location>
        <begin position="482"/>
        <end position="505"/>
    </location>
</feature>
<dbReference type="InterPro" id="IPR044742">
    <property type="entry name" value="DEAD/DEAH_RhlB"/>
</dbReference>
<dbReference type="InterPro" id="IPR014001">
    <property type="entry name" value="Helicase_ATP-bd"/>
</dbReference>
<dbReference type="PANTHER" id="PTHR47959:SF1">
    <property type="entry name" value="ATP-DEPENDENT RNA HELICASE DBPA"/>
    <property type="match status" value="1"/>
</dbReference>
<feature type="compositionally biased region" description="Basic and acidic residues" evidence="7">
    <location>
        <begin position="551"/>
        <end position="564"/>
    </location>
</feature>
<feature type="compositionally biased region" description="Gly residues" evidence="7">
    <location>
        <begin position="405"/>
        <end position="422"/>
    </location>
</feature>
<dbReference type="InterPro" id="IPR001650">
    <property type="entry name" value="Helicase_C-like"/>
</dbReference>
<dbReference type="Pfam" id="PF00270">
    <property type="entry name" value="DEAD"/>
    <property type="match status" value="1"/>
</dbReference>
<dbReference type="CDD" id="cd18787">
    <property type="entry name" value="SF2_C_DEAD"/>
    <property type="match status" value="1"/>
</dbReference>
<feature type="region of interest" description="Disordered" evidence="7">
    <location>
        <begin position="367"/>
        <end position="632"/>
    </location>
</feature>
<feature type="domain" description="Helicase ATP-binding" evidence="8">
    <location>
        <begin position="34"/>
        <end position="204"/>
    </location>
</feature>
<keyword evidence="3 11" id="KW-0347">Helicase</keyword>
<dbReference type="Gene3D" id="3.40.50.300">
    <property type="entry name" value="P-loop containing nucleotide triphosphate hydrolases"/>
    <property type="match status" value="2"/>
</dbReference>
<evidence type="ECO:0000259" key="10">
    <source>
        <dbReference type="PROSITE" id="PS51195"/>
    </source>
</evidence>
<keyword evidence="12" id="KW-1185">Reference proteome</keyword>
<reference evidence="11 12" key="1">
    <citation type="submission" date="2021-03" db="EMBL/GenBank/DDBJ databases">
        <title>Genomic Encyclopedia of Type Strains, Phase IV (KMG-IV): sequencing the most valuable type-strain genomes for metagenomic binning, comparative biology and taxonomic classification.</title>
        <authorList>
            <person name="Goeker M."/>
        </authorList>
    </citation>
    <scope>NUCLEOTIDE SEQUENCE [LARGE SCALE GENOMIC DNA]</scope>
    <source>
        <strain evidence="11 12">DSM 26048</strain>
    </source>
</reference>
<evidence type="ECO:0000256" key="5">
    <source>
        <dbReference type="ARBA" id="ARBA00038437"/>
    </source>
</evidence>
<protein>
    <submittedName>
        <fullName evidence="11">ATP-dependent RNA helicase DeaD</fullName>
        <ecNumber evidence="11">3.6.4.13</ecNumber>
    </submittedName>
</protein>
<dbReference type="Pfam" id="PF00271">
    <property type="entry name" value="Helicase_C"/>
    <property type="match status" value="1"/>
</dbReference>
<dbReference type="PROSITE" id="PS51194">
    <property type="entry name" value="HELICASE_CTER"/>
    <property type="match status" value="1"/>
</dbReference>
<evidence type="ECO:0000259" key="9">
    <source>
        <dbReference type="PROSITE" id="PS51194"/>
    </source>
</evidence>
<proteinExistence type="inferred from homology"/>
<gene>
    <name evidence="11" type="ORF">J2Z66_004054</name>
</gene>
<feature type="compositionally biased region" description="Basic and acidic residues" evidence="7">
    <location>
        <begin position="385"/>
        <end position="398"/>
    </location>
</feature>
<dbReference type="GO" id="GO:0016787">
    <property type="term" value="F:hydrolase activity"/>
    <property type="evidence" value="ECO:0007669"/>
    <property type="project" value="UniProtKB-KW"/>
</dbReference>
<evidence type="ECO:0000256" key="2">
    <source>
        <dbReference type="ARBA" id="ARBA00022801"/>
    </source>
</evidence>
<feature type="compositionally biased region" description="Gly residues" evidence="7">
    <location>
        <begin position="462"/>
        <end position="475"/>
    </location>
</feature>
<keyword evidence="2 11" id="KW-0378">Hydrolase</keyword>
<dbReference type="InterPro" id="IPR027417">
    <property type="entry name" value="P-loop_NTPase"/>
</dbReference>
<dbReference type="SMART" id="SM00487">
    <property type="entry name" value="DEXDc"/>
    <property type="match status" value="1"/>
</dbReference>
<keyword evidence="4" id="KW-0067">ATP-binding</keyword>
<accession>A0ABS4IZM8</accession>
<name>A0ABS4IZM8_9BACL</name>
<dbReference type="PANTHER" id="PTHR47959">
    <property type="entry name" value="ATP-DEPENDENT RNA HELICASE RHLE-RELATED"/>
    <property type="match status" value="1"/>
</dbReference>
<dbReference type="SMART" id="SM00490">
    <property type="entry name" value="HELICc"/>
    <property type="match status" value="1"/>
</dbReference>
<dbReference type="GO" id="GO:0003724">
    <property type="term" value="F:RNA helicase activity"/>
    <property type="evidence" value="ECO:0007669"/>
    <property type="project" value="UniProtKB-EC"/>
</dbReference>
<sequence>MSNGFASLGIREQLVQRLKESGVVEPTPIQRQSIPALLSGTDIIAQAQTGTGKTLAFVLPILELIDIEKEHVQALILTPTRELAIQITAELNELAPLVGATVLAAYGGQDVERQLRKLQKNIHIVVGTPGRLLDHLRRGSVEFYKLSMLVLDEADQMLHMGFLKDVEEIIAQTSPRRQTLLFSATMPEQVRTLAKRYMKESLEIQIKAKQVTLEEIEQIIVEVSDQDKKDALIRSIIQYKPYLAMIFCRTKRRASELNEALQESGFMSDELHGDLSQGKREQVMKKFREARIELLVATDVAARGLDVEGITHIFNYDIPQDAEGYIHRIGRTGRAGQTGVAVTFVTPRDMVNLELIEKGIRMTLLKSGGRTRPASAGKKVYTSEADGRKPRSSKDGRPGGRAAARGGGRGADGRGGANGRGASGRVTEGRAGISRGTEATRRAAGSVAVGRGDSGRGADTRGAGGRGAEGRGASGRGADTRGAGGWSAEGRSVGGRGADTRGAGGRKPSAEAGGERSRGARSGGGQEGGRARTAAASPYGERSGTGNMRNAAERTERSNRDSAEQTRGIKIGRKTVDPGRTPKAGANPERGFASRSGAADTRGRDNRSSAAARVQKGKGATGSPRGGKRPKK</sequence>
<dbReference type="RefSeq" id="WP_209973454.1">
    <property type="nucleotide sequence ID" value="NZ_JAGGLB010000013.1"/>
</dbReference>
<evidence type="ECO:0000313" key="12">
    <source>
        <dbReference type="Proteomes" id="UP001519287"/>
    </source>
</evidence>
<evidence type="ECO:0000256" key="3">
    <source>
        <dbReference type="ARBA" id="ARBA00022806"/>
    </source>
</evidence>
<feature type="domain" description="Helicase C-terminal" evidence="9">
    <location>
        <begin position="215"/>
        <end position="377"/>
    </location>
</feature>
<feature type="domain" description="DEAD-box RNA helicase Q" evidence="10">
    <location>
        <begin position="3"/>
        <end position="31"/>
    </location>
</feature>
<evidence type="ECO:0000313" key="11">
    <source>
        <dbReference type="EMBL" id="MBP1992446.1"/>
    </source>
</evidence>
<comment type="similarity">
    <text evidence="5">Belongs to the DEAD box helicase family.</text>
</comment>
<dbReference type="SUPFAM" id="SSF52540">
    <property type="entry name" value="P-loop containing nucleoside triphosphate hydrolases"/>
    <property type="match status" value="1"/>
</dbReference>
<evidence type="ECO:0000259" key="8">
    <source>
        <dbReference type="PROSITE" id="PS51192"/>
    </source>
</evidence>
<keyword evidence="1" id="KW-0547">Nucleotide-binding</keyword>
<comment type="caution">
    <text evidence="11">The sequence shown here is derived from an EMBL/GenBank/DDBJ whole genome shotgun (WGS) entry which is preliminary data.</text>
</comment>